<keyword evidence="3" id="KW-1185">Reference proteome</keyword>
<dbReference type="AlphaFoldDB" id="A0AA39YIA7"/>
<evidence type="ECO:0000313" key="3">
    <source>
        <dbReference type="Proteomes" id="UP001174936"/>
    </source>
</evidence>
<keyword evidence="1" id="KW-0472">Membrane</keyword>
<gene>
    <name evidence="2" type="ORF">B0T16DRAFT_407497</name>
</gene>
<dbReference type="Proteomes" id="UP001174936">
    <property type="component" value="Unassembled WGS sequence"/>
</dbReference>
<keyword evidence="1" id="KW-1133">Transmembrane helix</keyword>
<sequence length="313" mass="34099">MGILPRLLIRSAISIAAIGTTAFYLTRRRLNEKCPRIPYSALPEASACRNLIDSGQATPQPAWGLPNSRLVPSWPDADGDDTTLTHWIPSFAAVQVEIPASLLSAASLEFPHAGADNNDRSLLADVKKVVAAFLNARAAGVEPWILDRDVPPLEFTPGHHLFGTHPEPGAFLLGLWRSEGGVVEGLDPAGLPRGAPRPVAAFPSNAVVLGTRDGVHDSAGLVLYWMVAGKWMDKLNRASAALYLPGHFMQGGFQEFIVERVEEKTVRVTYVSVEASQRKVSGRLPWLLYEMHVMYAQSLLLGAVRRLRLSKQS</sequence>
<protein>
    <submittedName>
        <fullName evidence="2">Uncharacterized protein</fullName>
    </submittedName>
</protein>
<proteinExistence type="predicted"/>
<accession>A0AA39YIA7</accession>
<keyword evidence="1" id="KW-0812">Transmembrane</keyword>
<name>A0AA39YIA7_9PEZI</name>
<organism evidence="2 3">
    <name type="scientific">Cercophora newfieldiana</name>
    <dbReference type="NCBI Taxonomy" id="92897"/>
    <lineage>
        <taxon>Eukaryota</taxon>
        <taxon>Fungi</taxon>
        <taxon>Dikarya</taxon>
        <taxon>Ascomycota</taxon>
        <taxon>Pezizomycotina</taxon>
        <taxon>Sordariomycetes</taxon>
        <taxon>Sordariomycetidae</taxon>
        <taxon>Sordariales</taxon>
        <taxon>Lasiosphaeriaceae</taxon>
        <taxon>Cercophora</taxon>
    </lineage>
</organism>
<comment type="caution">
    <text evidence="2">The sequence shown here is derived from an EMBL/GenBank/DDBJ whole genome shotgun (WGS) entry which is preliminary data.</text>
</comment>
<evidence type="ECO:0000313" key="2">
    <source>
        <dbReference type="EMBL" id="KAK0653147.1"/>
    </source>
</evidence>
<feature type="transmembrane region" description="Helical" evidence="1">
    <location>
        <begin position="7"/>
        <end position="26"/>
    </location>
</feature>
<evidence type="ECO:0000256" key="1">
    <source>
        <dbReference type="SAM" id="Phobius"/>
    </source>
</evidence>
<dbReference type="EMBL" id="JAULSV010000002">
    <property type="protein sequence ID" value="KAK0653147.1"/>
    <property type="molecule type" value="Genomic_DNA"/>
</dbReference>
<reference evidence="2" key="1">
    <citation type="submission" date="2023-06" db="EMBL/GenBank/DDBJ databases">
        <title>Genome-scale phylogeny and comparative genomics of the fungal order Sordariales.</title>
        <authorList>
            <consortium name="Lawrence Berkeley National Laboratory"/>
            <person name="Hensen N."/>
            <person name="Bonometti L."/>
            <person name="Westerberg I."/>
            <person name="Brannstrom I.O."/>
            <person name="Guillou S."/>
            <person name="Cros-Aarteil S."/>
            <person name="Calhoun S."/>
            <person name="Haridas S."/>
            <person name="Kuo A."/>
            <person name="Mondo S."/>
            <person name="Pangilinan J."/>
            <person name="Riley R."/>
            <person name="Labutti K."/>
            <person name="Andreopoulos B."/>
            <person name="Lipzen A."/>
            <person name="Chen C."/>
            <person name="Yanf M."/>
            <person name="Daum C."/>
            <person name="Ng V."/>
            <person name="Clum A."/>
            <person name="Steindorff A."/>
            <person name="Ohm R."/>
            <person name="Martin F."/>
            <person name="Silar P."/>
            <person name="Natvig D."/>
            <person name="Lalanne C."/>
            <person name="Gautier V."/>
            <person name="Ament-Velasquez S.L."/>
            <person name="Kruys A."/>
            <person name="Hutchinson M.I."/>
            <person name="Powell A.J."/>
            <person name="Barry K."/>
            <person name="Miller A.N."/>
            <person name="Grigoriev I.V."/>
            <person name="Debuchy R."/>
            <person name="Gladieux P."/>
            <person name="Thoren M.H."/>
            <person name="Johannesson H."/>
        </authorList>
    </citation>
    <scope>NUCLEOTIDE SEQUENCE</scope>
    <source>
        <strain evidence="2">SMH2532-1</strain>
    </source>
</reference>